<evidence type="ECO:0000313" key="3">
    <source>
        <dbReference type="Proteomes" id="UP000054375"/>
    </source>
</evidence>
<dbReference type="Proteomes" id="UP000054375">
    <property type="component" value="Unassembled WGS sequence"/>
</dbReference>
<feature type="compositionally biased region" description="Low complexity" evidence="1">
    <location>
        <begin position="77"/>
        <end position="86"/>
    </location>
</feature>
<evidence type="ECO:0000256" key="1">
    <source>
        <dbReference type="SAM" id="MobiDB-lite"/>
    </source>
</evidence>
<accession>A0A101S961</accession>
<evidence type="ECO:0000313" key="2">
    <source>
        <dbReference type="EMBL" id="KUN69666.1"/>
    </source>
</evidence>
<organism evidence="2 3">
    <name type="scientific">Streptomyces griseorubiginosus</name>
    <dbReference type="NCBI Taxonomy" id="67304"/>
    <lineage>
        <taxon>Bacteria</taxon>
        <taxon>Bacillati</taxon>
        <taxon>Actinomycetota</taxon>
        <taxon>Actinomycetes</taxon>
        <taxon>Kitasatosporales</taxon>
        <taxon>Streptomycetaceae</taxon>
        <taxon>Streptomyces</taxon>
    </lineage>
</organism>
<protein>
    <submittedName>
        <fullName evidence="2">Uncharacterized protein</fullName>
    </submittedName>
</protein>
<feature type="region of interest" description="Disordered" evidence="1">
    <location>
        <begin position="34"/>
        <end position="53"/>
    </location>
</feature>
<name>A0A101S961_9ACTN</name>
<reference evidence="2 3" key="1">
    <citation type="submission" date="2015-10" db="EMBL/GenBank/DDBJ databases">
        <title>Draft genome sequence of Streptomyces griseorubiginosus DSM 40469, type strain for the species Streptomyces griseorubiginosus.</title>
        <authorList>
            <person name="Ruckert C."/>
            <person name="Winkler A."/>
            <person name="Kalinowski J."/>
            <person name="Kampfer P."/>
            <person name="Glaeser S."/>
        </authorList>
    </citation>
    <scope>NUCLEOTIDE SEQUENCE [LARGE SCALE GENOMIC DNA]</scope>
    <source>
        <strain evidence="2 3">DSM 40469</strain>
    </source>
</reference>
<feature type="region of interest" description="Disordered" evidence="1">
    <location>
        <begin position="63"/>
        <end position="86"/>
    </location>
</feature>
<dbReference type="EMBL" id="LMWV01000005">
    <property type="protein sequence ID" value="KUN69666.1"/>
    <property type="molecule type" value="Genomic_DNA"/>
</dbReference>
<proteinExistence type="predicted"/>
<keyword evidence="3" id="KW-1185">Reference proteome</keyword>
<sequence length="86" mass="9301">MSGMIATLRDALRVPCTYLDAGNPHGRVHLHAGNPHGRIHPHAVNPHGRIHPHARIPHGLIHPRAGLLTPRPRRPCRTLTPGAGAD</sequence>
<comment type="caution">
    <text evidence="2">The sequence shown here is derived from an EMBL/GenBank/DDBJ whole genome shotgun (WGS) entry which is preliminary data.</text>
</comment>
<gene>
    <name evidence="2" type="ORF">AQJ54_08540</name>
</gene>
<dbReference type="AlphaFoldDB" id="A0A101S961"/>